<dbReference type="Proteomes" id="UP001283361">
    <property type="component" value="Unassembled WGS sequence"/>
</dbReference>
<gene>
    <name evidence="1" type="ORF">RRG08_058811</name>
</gene>
<keyword evidence="2" id="KW-1185">Reference proteome</keyword>
<name>A0AAE0YWN4_9GAST</name>
<dbReference type="EMBL" id="JAWDGP010005269">
    <property type="protein sequence ID" value="KAK3758544.1"/>
    <property type="molecule type" value="Genomic_DNA"/>
</dbReference>
<comment type="caution">
    <text evidence="1">The sequence shown here is derived from an EMBL/GenBank/DDBJ whole genome shotgun (WGS) entry which is preliminary data.</text>
</comment>
<dbReference type="AlphaFoldDB" id="A0AAE0YWN4"/>
<organism evidence="1 2">
    <name type="scientific">Elysia crispata</name>
    <name type="common">lettuce slug</name>
    <dbReference type="NCBI Taxonomy" id="231223"/>
    <lineage>
        <taxon>Eukaryota</taxon>
        <taxon>Metazoa</taxon>
        <taxon>Spiralia</taxon>
        <taxon>Lophotrochozoa</taxon>
        <taxon>Mollusca</taxon>
        <taxon>Gastropoda</taxon>
        <taxon>Heterobranchia</taxon>
        <taxon>Euthyneura</taxon>
        <taxon>Panpulmonata</taxon>
        <taxon>Sacoglossa</taxon>
        <taxon>Placobranchoidea</taxon>
        <taxon>Plakobranchidae</taxon>
        <taxon>Elysia</taxon>
    </lineage>
</organism>
<evidence type="ECO:0000313" key="1">
    <source>
        <dbReference type="EMBL" id="KAK3758544.1"/>
    </source>
</evidence>
<reference evidence="1" key="1">
    <citation type="journal article" date="2023" name="G3 (Bethesda)">
        <title>A reference genome for the long-term kleptoplast-retaining sea slug Elysia crispata morphotype clarki.</title>
        <authorList>
            <person name="Eastman K.E."/>
            <person name="Pendleton A.L."/>
            <person name="Shaikh M.A."/>
            <person name="Suttiyut T."/>
            <person name="Ogas R."/>
            <person name="Tomko P."/>
            <person name="Gavelis G."/>
            <person name="Widhalm J.R."/>
            <person name="Wisecaver J.H."/>
        </authorList>
    </citation>
    <scope>NUCLEOTIDE SEQUENCE</scope>
    <source>
        <strain evidence="1">ECLA1</strain>
    </source>
</reference>
<sequence>MSVSGWTYHKARPLLSRTICWKVQIAVPVKVIPCSHELIGVMTRKNLNFVIVPVVMKVKLTVSARTWHTRETSTKLDKS</sequence>
<proteinExistence type="predicted"/>
<accession>A0AAE0YWN4</accession>
<protein>
    <submittedName>
        <fullName evidence="1">Uncharacterized protein</fullName>
    </submittedName>
</protein>
<evidence type="ECO:0000313" key="2">
    <source>
        <dbReference type="Proteomes" id="UP001283361"/>
    </source>
</evidence>